<dbReference type="InterPro" id="IPR029044">
    <property type="entry name" value="Nucleotide-diphossugar_trans"/>
</dbReference>
<gene>
    <name evidence="2" type="ORF">ACFL27_00970</name>
</gene>
<comment type="caution">
    <text evidence="2">The sequence shown here is derived from an EMBL/GenBank/DDBJ whole genome shotgun (WGS) entry which is preliminary data.</text>
</comment>
<dbReference type="Pfam" id="PF00535">
    <property type="entry name" value="Glycos_transf_2"/>
    <property type="match status" value="1"/>
</dbReference>
<proteinExistence type="predicted"/>
<organism evidence="2 3">
    <name type="scientific">candidate division CSSED10-310 bacterium</name>
    <dbReference type="NCBI Taxonomy" id="2855610"/>
    <lineage>
        <taxon>Bacteria</taxon>
        <taxon>Bacteria division CSSED10-310</taxon>
    </lineage>
</organism>
<keyword evidence="3" id="KW-1185">Reference proteome</keyword>
<accession>A0ABV6YRB9</accession>
<feature type="domain" description="Glycosyltransferase 2-like" evidence="1">
    <location>
        <begin position="12"/>
        <end position="170"/>
    </location>
</feature>
<evidence type="ECO:0000313" key="3">
    <source>
        <dbReference type="Proteomes" id="UP001594351"/>
    </source>
</evidence>
<protein>
    <submittedName>
        <fullName evidence="2">Glycosyltransferase family 2 protein</fullName>
    </submittedName>
</protein>
<dbReference type="PANTHER" id="PTHR10859:SF91">
    <property type="entry name" value="DOLICHYL-PHOSPHATE BETA-GLUCOSYLTRANSFERASE"/>
    <property type="match status" value="1"/>
</dbReference>
<sequence>MPSTRNENDALLIPAYNTAQTMRPVLDAVSPFFRTIVVVDDGSTDDSAKIAADCGVVVLRHGVNKGKGAALKTGFGYLHRRGVELIMTMDADGQHSARDIPRLWLALEEQDEEQAPWGIVIGSRFASRELIPPYRYYPNRCGQIILSGLTGQTLEDTQSGFRIYRTCVLQQLVLHTDRFETETEVIIKTARLGYRILFVPIETIYPENERQKTNFKPILDTYRISIMVLRELLSRFSQKVKP</sequence>
<reference evidence="2 3" key="1">
    <citation type="submission" date="2024-09" db="EMBL/GenBank/DDBJ databases">
        <title>Laminarin stimulates single cell rates of sulfate reduction while oxygen inhibits transcriptomic activity in coastal marine sediment.</title>
        <authorList>
            <person name="Lindsay M."/>
            <person name="Orcutt B."/>
            <person name="Emerson D."/>
            <person name="Stepanauskas R."/>
            <person name="D'Angelo T."/>
        </authorList>
    </citation>
    <scope>NUCLEOTIDE SEQUENCE [LARGE SCALE GENOMIC DNA]</scope>
    <source>
        <strain evidence="2">SAG AM-311-K15</strain>
    </source>
</reference>
<dbReference type="InterPro" id="IPR001173">
    <property type="entry name" value="Glyco_trans_2-like"/>
</dbReference>
<dbReference type="Gene3D" id="3.90.550.10">
    <property type="entry name" value="Spore Coat Polysaccharide Biosynthesis Protein SpsA, Chain A"/>
    <property type="match status" value="1"/>
</dbReference>
<dbReference type="EMBL" id="JBHPBY010000006">
    <property type="protein sequence ID" value="MFC1848753.1"/>
    <property type="molecule type" value="Genomic_DNA"/>
</dbReference>
<evidence type="ECO:0000259" key="1">
    <source>
        <dbReference type="Pfam" id="PF00535"/>
    </source>
</evidence>
<dbReference type="CDD" id="cd04179">
    <property type="entry name" value="DPM_DPG-synthase_like"/>
    <property type="match status" value="1"/>
</dbReference>
<dbReference type="PANTHER" id="PTHR10859">
    <property type="entry name" value="GLYCOSYL TRANSFERASE"/>
    <property type="match status" value="1"/>
</dbReference>
<dbReference type="SUPFAM" id="SSF53448">
    <property type="entry name" value="Nucleotide-diphospho-sugar transferases"/>
    <property type="match status" value="1"/>
</dbReference>
<name>A0ABV6YRB9_UNCC1</name>
<dbReference type="Proteomes" id="UP001594351">
    <property type="component" value="Unassembled WGS sequence"/>
</dbReference>
<evidence type="ECO:0000313" key="2">
    <source>
        <dbReference type="EMBL" id="MFC1848753.1"/>
    </source>
</evidence>